<feature type="binding site" evidence="6">
    <location>
        <position position="113"/>
    </location>
    <ligand>
        <name>a divalent metal cation</name>
        <dbReference type="ChEBI" id="CHEBI:60240"/>
        <label>1</label>
    </ligand>
</feature>
<dbReference type="InterPro" id="IPR002678">
    <property type="entry name" value="DUF34/NIF3"/>
</dbReference>
<dbReference type="GO" id="GO:0016787">
    <property type="term" value="F:hydrolase activity"/>
    <property type="evidence" value="ECO:0007669"/>
    <property type="project" value="UniProtKB-KW"/>
</dbReference>
<feature type="binding site" evidence="6">
    <location>
        <position position="360"/>
    </location>
    <ligand>
        <name>a divalent metal cation</name>
        <dbReference type="ChEBI" id="CHEBI:60240"/>
        <label>1</label>
    </ligand>
</feature>
<accession>A0A511YTU4</accession>
<feature type="binding site" evidence="6">
    <location>
        <position position="74"/>
    </location>
    <ligand>
        <name>a divalent metal cation</name>
        <dbReference type="ChEBI" id="CHEBI:60240"/>
        <label>1</label>
    </ligand>
</feature>
<dbReference type="NCBIfam" id="TIGR00486">
    <property type="entry name" value="YbgI_SA1388"/>
    <property type="match status" value="1"/>
</dbReference>
<comment type="similarity">
    <text evidence="1 5">Belongs to the GTP cyclohydrolase I type 2/NIF3 family.</text>
</comment>
<protein>
    <recommendedName>
        <fullName evidence="3 5">GTP cyclohydrolase 1 type 2 homolog</fullName>
    </recommendedName>
</protein>
<name>A0A511YTU4_9CELL</name>
<keyword evidence="4 5" id="KW-0479">Metal-binding</keyword>
<comment type="subunit">
    <text evidence="2">Homohexamer.</text>
</comment>
<dbReference type="GO" id="GO:0005737">
    <property type="term" value="C:cytoplasm"/>
    <property type="evidence" value="ECO:0007669"/>
    <property type="project" value="TreeGrafter"/>
</dbReference>
<dbReference type="GO" id="GO:0046872">
    <property type="term" value="F:metal ion binding"/>
    <property type="evidence" value="ECO:0007669"/>
    <property type="project" value="UniProtKB-UniRule"/>
</dbReference>
<dbReference type="InterPro" id="IPR015867">
    <property type="entry name" value="N-reg_PII/ATP_PRibTrfase_C"/>
</dbReference>
<dbReference type="PIRSF" id="PIRSF037489">
    <property type="entry name" value="UCP037489_NIF3_YqfO"/>
    <property type="match status" value="1"/>
</dbReference>
<feature type="binding site" evidence="6">
    <location>
        <position position="356"/>
    </location>
    <ligand>
        <name>a divalent metal cation</name>
        <dbReference type="ChEBI" id="CHEBI:60240"/>
        <label>1</label>
    </ligand>
</feature>
<dbReference type="InterPro" id="IPR017221">
    <property type="entry name" value="DUF34/NIF3_bac"/>
</dbReference>
<evidence type="ECO:0000313" key="8">
    <source>
        <dbReference type="Proteomes" id="UP000321484"/>
    </source>
</evidence>
<dbReference type="Gene3D" id="3.40.1390.30">
    <property type="entry name" value="NIF3 (NGG1p interacting factor 3)-like"/>
    <property type="match status" value="1"/>
</dbReference>
<feature type="binding site" evidence="6">
    <location>
        <position position="75"/>
    </location>
    <ligand>
        <name>a divalent metal cation</name>
        <dbReference type="ChEBI" id="CHEBI:60240"/>
        <label>1</label>
    </ligand>
</feature>
<evidence type="ECO:0000256" key="6">
    <source>
        <dbReference type="PIRSR" id="PIRSR602678-1"/>
    </source>
</evidence>
<dbReference type="AlphaFoldDB" id="A0A511YTU4"/>
<gene>
    <name evidence="7" type="ORF">AFE02nite_03520</name>
</gene>
<dbReference type="Proteomes" id="UP000321484">
    <property type="component" value="Unassembled WGS sequence"/>
</dbReference>
<dbReference type="PANTHER" id="PTHR13799:SF14">
    <property type="entry name" value="GTP CYCLOHYDROLASE 1 TYPE 2 HOMOLOG"/>
    <property type="match status" value="1"/>
</dbReference>
<keyword evidence="8" id="KW-1185">Reference proteome</keyword>
<keyword evidence="7" id="KW-0378">Hydrolase</keyword>
<dbReference type="Gene3D" id="3.30.70.120">
    <property type="match status" value="1"/>
</dbReference>
<dbReference type="FunFam" id="3.40.1390.30:FF:000001">
    <property type="entry name" value="GTP cyclohydrolase 1 type 2"/>
    <property type="match status" value="1"/>
</dbReference>
<evidence type="ECO:0000256" key="1">
    <source>
        <dbReference type="ARBA" id="ARBA00006964"/>
    </source>
</evidence>
<organism evidence="7 8">
    <name type="scientific">Actinotalea fermentans</name>
    <dbReference type="NCBI Taxonomy" id="43671"/>
    <lineage>
        <taxon>Bacteria</taxon>
        <taxon>Bacillati</taxon>
        <taxon>Actinomycetota</taxon>
        <taxon>Actinomycetes</taxon>
        <taxon>Micrococcales</taxon>
        <taxon>Cellulomonadaceae</taxon>
        <taxon>Actinotalea</taxon>
    </lineage>
</organism>
<evidence type="ECO:0000256" key="4">
    <source>
        <dbReference type="ARBA" id="ARBA00022723"/>
    </source>
</evidence>
<evidence type="ECO:0000256" key="2">
    <source>
        <dbReference type="ARBA" id="ARBA00011643"/>
    </source>
</evidence>
<comment type="caution">
    <text evidence="7">The sequence shown here is derived from an EMBL/GenBank/DDBJ whole genome shotgun (WGS) entry which is preliminary data.</text>
</comment>
<evidence type="ECO:0000256" key="3">
    <source>
        <dbReference type="ARBA" id="ARBA00022112"/>
    </source>
</evidence>
<evidence type="ECO:0000256" key="5">
    <source>
        <dbReference type="PIRNR" id="PIRNR037489"/>
    </source>
</evidence>
<reference evidence="7 8" key="1">
    <citation type="submission" date="2019-07" db="EMBL/GenBank/DDBJ databases">
        <title>Whole genome shotgun sequence of Actinotalea fermentans NBRC 105374.</title>
        <authorList>
            <person name="Hosoyama A."/>
            <person name="Uohara A."/>
            <person name="Ohji S."/>
            <person name="Ichikawa N."/>
        </authorList>
    </citation>
    <scope>NUCLEOTIDE SEQUENCE [LARGE SCALE GENOMIC DNA]</scope>
    <source>
        <strain evidence="7 8">NBRC 105374</strain>
    </source>
</reference>
<dbReference type="OrthoDB" id="9795763at2"/>
<dbReference type="Pfam" id="PF01784">
    <property type="entry name" value="DUF34_NIF3"/>
    <property type="match status" value="1"/>
</dbReference>
<dbReference type="EMBL" id="BJYK01000001">
    <property type="protein sequence ID" value="GEN78618.1"/>
    <property type="molecule type" value="Genomic_DNA"/>
</dbReference>
<dbReference type="InterPro" id="IPR036069">
    <property type="entry name" value="DUF34/NIF3_sf"/>
</dbReference>
<sequence>MPEPASAAGAARLSDVVRLLERRYPPGLAESWDAVGTVCGDPDQPVRRVLLAIDATTAVVDEALEWGADLLWTHHPLLLRAVHGVAATTSKGAAVHRLVRGGCALHVTHTNADAPDGGVPDALAAALGVGDRAPLVPRPTEPLDKVVVMVPVADEERLVDALAAAGAGAIGEYHRCAWTTTGIGTFVPGERAEPAIGERGFVTRIEEARVEMVAPRRLRDGVVAALRATHPYEEPAFDVLELASFAGRSGGGRVGDLPAPMTLGDFARRVAQVLPPTAQGVRVAGDLAAPVRRVAVVGGSGDSFFDAVRSSGADVYVTGDLRHHPALELRERARFEAAREGRVPEDGRPFLVDVAHSASEWPWLARAAADLADDVRALGTTVETRVSAVRTDPWTAHVPSPTGGQP</sequence>
<dbReference type="PANTHER" id="PTHR13799">
    <property type="entry name" value="NGG1 INTERACTING FACTOR 3"/>
    <property type="match status" value="1"/>
</dbReference>
<dbReference type="SUPFAM" id="SSF102705">
    <property type="entry name" value="NIF3 (NGG1p interacting factor 3)-like"/>
    <property type="match status" value="1"/>
</dbReference>
<proteinExistence type="inferred from homology"/>
<evidence type="ECO:0000313" key="7">
    <source>
        <dbReference type="EMBL" id="GEN78618.1"/>
    </source>
</evidence>